<evidence type="ECO:0000313" key="9">
    <source>
        <dbReference type="EMBL" id="QBA64437.1"/>
    </source>
</evidence>
<evidence type="ECO:0000256" key="3">
    <source>
        <dbReference type="ARBA" id="ARBA00004961"/>
    </source>
</evidence>
<dbReference type="Proteomes" id="UP000290889">
    <property type="component" value="Chromosome"/>
</dbReference>
<dbReference type="CDD" id="cd01400">
    <property type="entry name" value="6PGL"/>
    <property type="match status" value="1"/>
</dbReference>
<dbReference type="KEGG" id="mur:EQY75_07825"/>
<evidence type="ECO:0000256" key="1">
    <source>
        <dbReference type="ARBA" id="ARBA00000832"/>
    </source>
</evidence>
<comment type="similarity">
    <text evidence="4 7">Belongs to the glucosamine/galactosamine-6-phosphate isomerase family. 6-phosphogluconolactonase subfamily.</text>
</comment>
<dbReference type="InterPro" id="IPR005900">
    <property type="entry name" value="6-phosphogluconolactonase_DevB"/>
</dbReference>
<comment type="pathway">
    <text evidence="3 7">Carbohydrate degradation; pentose phosphate pathway; D-ribulose 5-phosphate from D-glucose 6-phosphate (oxidative stage): step 2/3.</text>
</comment>
<gene>
    <name evidence="7 9" type="primary">pgl</name>
    <name evidence="9" type="ORF">EQY75_07825</name>
</gene>
<evidence type="ECO:0000313" key="10">
    <source>
        <dbReference type="Proteomes" id="UP000290889"/>
    </source>
</evidence>
<dbReference type="GO" id="GO:0006098">
    <property type="term" value="P:pentose-phosphate shunt"/>
    <property type="evidence" value="ECO:0007669"/>
    <property type="project" value="UniProtKB-UniPathway"/>
</dbReference>
<evidence type="ECO:0000256" key="4">
    <source>
        <dbReference type="ARBA" id="ARBA00010662"/>
    </source>
</evidence>
<dbReference type="RefSeq" id="WP_129604605.1">
    <property type="nucleotide sequence ID" value="NZ_CP035544.1"/>
</dbReference>
<sequence length="243" mass="27676">MKLKLYQNKKELAIKFSAFLADWLKNKKSVHLALSGGSTPKVIFEELSIPGKYPIEWSEVYLYWGDERCVPPGDEESNYKMTKDYLLENIEIPEENIRRIHGEDEPQKEASRYAQLLQDKLPQKDGVPVFDMVLLGMGEDGHTASIFPHEIHLWDSPWNCEVAIHPETGQKRITITGKIINQSKNVVFLVTGAGKKEKVSEILKKEGDYMQYPAALVAPKHGNLYWFMDQVAAQDVADLNLDS</sequence>
<proteinExistence type="inferred from homology"/>
<dbReference type="OrthoDB" id="9810967at2"/>
<dbReference type="Pfam" id="PF01182">
    <property type="entry name" value="Glucosamine_iso"/>
    <property type="match status" value="1"/>
</dbReference>
<keyword evidence="10" id="KW-1185">Reference proteome</keyword>
<dbReference type="InterPro" id="IPR039104">
    <property type="entry name" value="6PGL"/>
</dbReference>
<dbReference type="EMBL" id="CP035544">
    <property type="protein sequence ID" value="QBA64437.1"/>
    <property type="molecule type" value="Genomic_DNA"/>
</dbReference>
<dbReference type="Gene3D" id="3.40.50.1360">
    <property type="match status" value="1"/>
</dbReference>
<dbReference type="GO" id="GO:0017057">
    <property type="term" value="F:6-phosphogluconolactonase activity"/>
    <property type="evidence" value="ECO:0007669"/>
    <property type="project" value="UniProtKB-UniRule"/>
</dbReference>
<evidence type="ECO:0000256" key="6">
    <source>
        <dbReference type="ARBA" id="ARBA00020337"/>
    </source>
</evidence>
<dbReference type="InterPro" id="IPR037171">
    <property type="entry name" value="NagB/RpiA_transferase-like"/>
</dbReference>
<keyword evidence="7 9" id="KW-0378">Hydrolase</keyword>
<dbReference type="GO" id="GO:0005975">
    <property type="term" value="P:carbohydrate metabolic process"/>
    <property type="evidence" value="ECO:0007669"/>
    <property type="project" value="UniProtKB-UniRule"/>
</dbReference>
<comment type="function">
    <text evidence="2 7">Hydrolysis of 6-phosphogluconolactone to 6-phosphogluconate.</text>
</comment>
<reference evidence="9 10" key="1">
    <citation type="submission" date="2019-01" db="EMBL/GenBank/DDBJ databases">
        <title>Muriicola soli sp. nov., isolated from soil.</title>
        <authorList>
            <person name="Kang H.J."/>
            <person name="Kim S.B."/>
        </authorList>
    </citation>
    <scope>NUCLEOTIDE SEQUENCE [LARGE SCALE GENOMIC DNA]</scope>
    <source>
        <strain evidence="9 10">MMS17-SY002</strain>
    </source>
</reference>
<accession>A0A411EA59</accession>
<comment type="catalytic activity">
    <reaction evidence="1 7">
        <text>6-phospho-D-glucono-1,5-lactone + H2O = 6-phospho-D-gluconate + H(+)</text>
        <dbReference type="Rhea" id="RHEA:12556"/>
        <dbReference type="ChEBI" id="CHEBI:15377"/>
        <dbReference type="ChEBI" id="CHEBI:15378"/>
        <dbReference type="ChEBI" id="CHEBI:57955"/>
        <dbReference type="ChEBI" id="CHEBI:58759"/>
        <dbReference type="EC" id="3.1.1.31"/>
    </reaction>
</comment>
<dbReference type="NCBIfam" id="TIGR01198">
    <property type="entry name" value="pgl"/>
    <property type="match status" value="1"/>
</dbReference>
<dbReference type="EC" id="3.1.1.31" evidence="5 7"/>
<dbReference type="PANTHER" id="PTHR11054:SF0">
    <property type="entry name" value="6-PHOSPHOGLUCONOLACTONASE"/>
    <property type="match status" value="1"/>
</dbReference>
<dbReference type="PANTHER" id="PTHR11054">
    <property type="entry name" value="6-PHOSPHOGLUCONOLACTONASE"/>
    <property type="match status" value="1"/>
</dbReference>
<evidence type="ECO:0000259" key="8">
    <source>
        <dbReference type="Pfam" id="PF01182"/>
    </source>
</evidence>
<evidence type="ECO:0000256" key="2">
    <source>
        <dbReference type="ARBA" id="ARBA00002681"/>
    </source>
</evidence>
<evidence type="ECO:0000256" key="5">
    <source>
        <dbReference type="ARBA" id="ARBA00013198"/>
    </source>
</evidence>
<organism evidence="9 10">
    <name type="scientific">Muriicola soli</name>
    <dbReference type="NCBI Taxonomy" id="2507538"/>
    <lineage>
        <taxon>Bacteria</taxon>
        <taxon>Pseudomonadati</taxon>
        <taxon>Bacteroidota</taxon>
        <taxon>Flavobacteriia</taxon>
        <taxon>Flavobacteriales</taxon>
        <taxon>Flavobacteriaceae</taxon>
        <taxon>Muriicola</taxon>
    </lineage>
</organism>
<feature type="domain" description="Glucosamine/galactosamine-6-phosphate isomerase" evidence="8">
    <location>
        <begin position="11"/>
        <end position="226"/>
    </location>
</feature>
<dbReference type="AlphaFoldDB" id="A0A411EA59"/>
<evidence type="ECO:0000256" key="7">
    <source>
        <dbReference type="RuleBase" id="RU365095"/>
    </source>
</evidence>
<protein>
    <recommendedName>
        <fullName evidence="6 7">6-phosphogluconolactonase</fullName>
        <shortName evidence="7">6PGL</shortName>
        <ecNumber evidence="5 7">3.1.1.31</ecNumber>
    </recommendedName>
</protein>
<dbReference type="InterPro" id="IPR006148">
    <property type="entry name" value="Glc/Gal-6P_isomerase"/>
</dbReference>
<name>A0A411EA59_9FLAO</name>
<dbReference type="SUPFAM" id="SSF100950">
    <property type="entry name" value="NagB/RpiA/CoA transferase-like"/>
    <property type="match status" value="1"/>
</dbReference>
<dbReference type="UniPathway" id="UPA00115">
    <property type="reaction ID" value="UER00409"/>
</dbReference>